<organism evidence="2 3">
    <name type="scientific">Candidula unifasciata</name>
    <dbReference type="NCBI Taxonomy" id="100452"/>
    <lineage>
        <taxon>Eukaryota</taxon>
        <taxon>Metazoa</taxon>
        <taxon>Spiralia</taxon>
        <taxon>Lophotrochozoa</taxon>
        <taxon>Mollusca</taxon>
        <taxon>Gastropoda</taxon>
        <taxon>Heterobranchia</taxon>
        <taxon>Euthyneura</taxon>
        <taxon>Panpulmonata</taxon>
        <taxon>Eupulmonata</taxon>
        <taxon>Stylommatophora</taxon>
        <taxon>Helicina</taxon>
        <taxon>Helicoidea</taxon>
        <taxon>Geomitridae</taxon>
        <taxon>Candidula</taxon>
    </lineage>
</organism>
<evidence type="ECO:0000313" key="2">
    <source>
        <dbReference type="EMBL" id="CAG5115540.1"/>
    </source>
</evidence>
<accession>A0A8S3YKI6</accession>
<reference evidence="2" key="1">
    <citation type="submission" date="2021-04" db="EMBL/GenBank/DDBJ databases">
        <authorList>
            <consortium name="Molecular Ecology Group"/>
        </authorList>
    </citation>
    <scope>NUCLEOTIDE SEQUENCE</scope>
</reference>
<dbReference type="OrthoDB" id="6088000at2759"/>
<keyword evidence="3" id="KW-1185">Reference proteome</keyword>
<dbReference type="AlphaFoldDB" id="A0A8S3YKI6"/>
<dbReference type="PANTHER" id="PTHR16071">
    <property type="entry name" value="CHROMOSOME 1 OPEN READING FRAME 112"/>
    <property type="match status" value="1"/>
</dbReference>
<feature type="region of interest" description="Disordered" evidence="1">
    <location>
        <begin position="786"/>
        <end position="820"/>
    </location>
</feature>
<dbReference type="Proteomes" id="UP000678393">
    <property type="component" value="Unassembled WGS sequence"/>
</dbReference>
<dbReference type="SUPFAM" id="SSF48371">
    <property type="entry name" value="ARM repeat"/>
    <property type="match status" value="1"/>
</dbReference>
<dbReference type="Pfam" id="PF14868">
    <property type="entry name" value="DUF4487"/>
    <property type="match status" value="1"/>
</dbReference>
<evidence type="ECO:0000256" key="1">
    <source>
        <dbReference type="SAM" id="MobiDB-lite"/>
    </source>
</evidence>
<protein>
    <submittedName>
        <fullName evidence="2">Uncharacterized protein</fullName>
    </submittedName>
</protein>
<dbReference type="InterPro" id="IPR016024">
    <property type="entry name" value="ARM-type_fold"/>
</dbReference>
<evidence type="ECO:0000313" key="3">
    <source>
        <dbReference type="Proteomes" id="UP000678393"/>
    </source>
</evidence>
<sequence length="877" mass="97152">IQSFNNGAINKITLVVKGDVHDTAGEVKSAVVEYLEWIKDTIGCVECCIRHVLAVPGTVELSWVQSLPFCAVHVLKEAYAHCKDSTSLYGDLLHHVGSLLAELFKRTHSLQVSLVKLLEKLSITGAQLEDHVHVLCSVCSGLFEICGIVTCLDVKLVIGLWKAIIKLCSQHIRLLRDRFDACPLINSLCEEIRQGYQYLFELSLGADALSLSQGDDKTFSKSCKILAFQMKVLVALLRDFTDYLGNCEKNVLDLLLVLHRYLPPSLCAKALPPKLESEVRVQVVSATAPILGHLVQNRVFRAALTSFAEERIPEDRLPRLLVQLMLLDMLPRCEADVIEFWLSPVNHMNPTPTRGLLSAIFDSVQECEVEMQIPAMLPGVMVAGKPQRQVSLYEFTTTHLCGFIGACPAKHFSVLEHTLLENVLRDNDLSYVIALDCWCFLVRYGTAVTCRDQVQTLILAFKQLKKISHKLADKLSFLIHRLVKFMSPDHQSALVKQFSPSDEPCLWISLGTSCLNDSLSESVRHILISWALSVLQTPAVKALEVLNTSRLFADLLKDRPLSECMSHPQQVLLVNNVCNIWSVVLTSPQMPGPIRELLIVRLLQVTTYLLPDMEAGDILKVLTIVQSSVKTAQTSDVAVAAAGCLLSFGHVRIAPLFQSQVLNRLCQLFNSLLSHPDPLVHHRALEAFVQFASETMYVEAVEACLQGNEALQIRVEHFQNRIPYQSSQKEFVLVDYLISQMSQPAQEEAVATTGVGSTAADVSVEVGDEGITVRSADATTDVAVESCQQSASEHPAKRARLSTSSSDLTVPASQAESSRPETYQKFLETLSTVARDMELEFRQAGPPPPSFVDAVKEALTRISFCMSSHNNWFDSLS</sequence>
<name>A0A8S3YKI6_9EUPU</name>
<proteinExistence type="predicted"/>
<gene>
    <name evidence="2" type="ORF">CUNI_LOCUS1098</name>
</gene>
<dbReference type="PANTHER" id="PTHR16071:SF2">
    <property type="entry name" value="FIGNL1-INTERACTING REGULATOR OF RECOMBINATION AND MITOSIS"/>
    <property type="match status" value="1"/>
</dbReference>
<dbReference type="EMBL" id="CAJHNH020000128">
    <property type="protein sequence ID" value="CAG5115540.1"/>
    <property type="molecule type" value="Genomic_DNA"/>
</dbReference>
<comment type="caution">
    <text evidence="2">The sequence shown here is derived from an EMBL/GenBank/DDBJ whole genome shotgun (WGS) entry which is preliminary data.</text>
</comment>
<feature type="non-terminal residue" evidence="2">
    <location>
        <position position="1"/>
    </location>
</feature>
<feature type="compositionally biased region" description="Polar residues" evidence="1">
    <location>
        <begin position="801"/>
        <end position="820"/>
    </location>
</feature>
<dbReference type="InterPro" id="IPR027902">
    <property type="entry name" value="DUF4487"/>
</dbReference>